<evidence type="ECO:0000256" key="1">
    <source>
        <dbReference type="SAM" id="SignalP"/>
    </source>
</evidence>
<dbReference type="SUPFAM" id="SSF63411">
    <property type="entry name" value="LuxS/MPP-like metallohydrolase"/>
    <property type="match status" value="1"/>
</dbReference>
<gene>
    <name evidence="2" type="ORF">IZT61_06875</name>
</gene>
<dbReference type="RefSeq" id="WP_196100430.1">
    <property type="nucleotide sequence ID" value="NZ_CP064939.1"/>
</dbReference>
<evidence type="ECO:0000313" key="3">
    <source>
        <dbReference type="Proteomes" id="UP000594759"/>
    </source>
</evidence>
<dbReference type="AlphaFoldDB" id="A0A7S9L202"/>
<dbReference type="Proteomes" id="UP000594759">
    <property type="component" value="Chromosome"/>
</dbReference>
<dbReference type="GO" id="GO:0046872">
    <property type="term" value="F:metal ion binding"/>
    <property type="evidence" value="ECO:0007669"/>
    <property type="project" value="InterPro"/>
</dbReference>
<dbReference type="EMBL" id="CP064939">
    <property type="protein sequence ID" value="QPH40978.1"/>
    <property type="molecule type" value="Genomic_DNA"/>
</dbReference>
<name>A0A7S9L202_9SPHI</name>
<reference evidence="2 3" key="1">
    <citation type="submission" date="2020-11" db="EMBL/GenBank/DDBJ databases">
        <title>Pedobacter endophytica, an endophytic bacteria isolated form Carex pumila.</title>
        <authorList>
            <person name="Peng Y."/>
            <person name="Jiang L."/>
            <person name="Lee J."/>
        </authorList>
    </citation>
    <scope>NUCLEOTIDE SEQUENCE [LARGE SCALE GENOMIC DNA]</scope>
    <source>
        <strain evidence="2 3">JBR3-12</strain>
    </source>
</reference>
<evidence type="ECO:0000313" key="2">
    <source>
        <dbReference type="EMBL" id="QPH40978.1"/>
    </source>
</evidence>
<feature type="chain" id="PRO_5032444614" evidence="1">
    <location>
        <begin position="23"/>
        <end position="200"/>
    </location>
</feature>
<feature type="signal peptide" evidence="1">
    <location>
        <begin position="1"/>
        <end position="22"/>
    </location>
</feature>
<keyword evidence="3" id="KW-1185">Reference proteome</keyword>
<dbReference type="KEGG" id="pex:IZT61_06875"/>
<accession>A0A7S9L202</accession>
<organism evidence="2 3">
    <name type="scientific">Pedobacter endophyticus</name>
    <dbReference type="NCBI Taxonomy" id="2789740"/>
    <lineage>
        <taxon>Bacteria</taxon>
        <taxon>Pseudomonadati</taxon>
        <taxon>Bacteroidota</taxon>
        <taxon>Sphingobacteriia</taxon>
        <taxon>Sphingobacteriales</taxon>
        <taxon>Sphingobacteriaceae</taxon>
        <taxon>Pedobacter</taxon>
    </lineage>
</organism>
<keyword evidence="1" id="KW-0732">Signal</keyword>
<dbReference type="InterPro" id="IPR011249">
    <property type="entry name" value="Metalloenz_LuxS/M16"/>
</dbReference>
<dbReference type="Gene3D" id="3.30.830.10">
    <property type="entry name" value="Metalloenzyme, LuxS/M16 peptidase-like"/>
    <property type="match status" value="1"/>
</dbReference>
<protein>
    <submittedName>
        <fullName evidence="2">Insulinase family protein</fullName>
    </submittedName>
</protein>
<sequence>MNTIKNILLASTTLLISFTASAQSFKEPVAFKLKNEMNIIVSEHAASPKAYASFTLDTEQFAGKKNGIVELFNAVLNESAAKNANTSFKDNSGKLATANTSFDAELTEMAALIQNAALTQTNFNAAKAKLLLSLRAQDYDYDETVTEESINELTFADIKEFYAQISPEKTFLTIAGNVDLKSAKASAKKAFENWGAVNID</sequence>
<proteinExistence type="predicted"/>